<dbReference type="SUPFAM" id="SSF47459">
    <property type="entry name" value="HLH, helix-loop-helix DNA-binding domain"/>
    <property type="match status" value="1"/>
</dbReference>
<evidence type="ECO:0000313" key="7">
    <source>
        <dbReference type="Proteomes" id="UP000183832"/>
    </source>
</evidence>
<accession>A0A1J1JA61</accession>
<dbReference type="PROSITE" id="PS50888">
    <property type="entry name" value="BHLH"/>
    <property type="match status" value="1"/>
</dbReference>
<name>A0A1J1JA61_9DIPT</name>
<feature type="domain" description="BHLH" evidence="5">
    <location>
        <begin position="12"/>
        <end position="71"/>
    </location>
</feature>
<keyword evidence="2" id="KW-0805">Transcription regulation</keyword>
<dbReference type="InterPro" id="IPR050370">
    <property type="entry name" value="HES_HEY"/>
</dbReference>
<organism evidence="6 7">
    <name type="scientific">Clunio marinus</name>
    <dbReference type="NCBI Taxonomy" id="568069"/>
    <lineage>
        <taxon>Eukaryota</taxon>
        <taxon>Metazoa</taxon>
        <taxon>Ecdysozoa</taxon>
        <taxon>Arthropoda</taxon>
        <taxon>Hexapoda</taxon>
        <taxon>Insecta</taxon>
        <taxon>Pterygota</taxon>
        <taxon>Neoptera</taxon>
        <taxon>Endopterygota</taxon>
        <taxon>Diptera</taxon>
        <taxon>Nematocera</taxon>
        <taxon>Chironomoidea</taxon>
        <taxon>Chironomidae</taxon>
        <taxon>Clunio</taxon>
    </lineage>
</organism>
<dbReference type="SMART" id="SM00353">
    <property type="entry name" value="HLH"/>
    <property type="match status" value="1"/>
</dbReference>
<dbReference type="Pfam" id="PF00010">
    <property type="entry name" value="HLH"/>
    <property type="match status" value="1"/>
</dbReference>
<keyword evidence="7" id="KW-1185">Reference proteome</keyword>
<protein>
    <submittedName>
        <fullName evidence="6">CLUMA_CG021557, isoform A</fullName>
    </submittedName>
</protein>
<reference evidence="6 7" key="1">
    <citation type="submission" date="2015-04" db="EMBL/GenBank/DDBJ databases">
        <authorList>
            <person name="Syromyatnikov M.Y."/>
            <person name="Popov V.N."/>
        </authorList>
    </citation>
    <scope>NUCLEOTIDE SEQUENCE [LARGE SCALE GENOMIC DNA]</scope>
</reference>
<keyword evidence="3" id="KW-0804">Transcription</keyword>
<dbReference type="STRING" id="568069.A0A1J1JA61"/>
<keyword evidence="4" id="KW-0539">Nucleus</keyword>
<dbReference type="AlphaFoldDB" id="A0A1J1JA61"/>
<evidence type="ECO:0000313" key="6">
    <source>
        <dbReference type="EMBL" id="CRL08430.1"/>
    </source>
</evidence>
<evidence type="ECO:0000256" key="4">
    <source>
        <dbReference type="ARBA" id="ARBA00023242"/>
    </source>
</evidence>
<proteinExistence type="predicted"/>
<dbReference type="Gene3D" id="4.10.280.10">
    <property type="entry name" value="Helix-loop-helix DNA-binding domain"/>
    <property type="match status" value="1"/>
</dbReference>
<comment type="subcellular location">
    <subcellularLocation>
        <location evidence="1">Nucleus</location>
    </subcellularLocation>
</comment>
<evidence type="ECO:0000256" key="2">
    <source>
        <dbReference type="ARBA" id="ARBA00023015"/>
    </source>
</evidence>
<dbReference type="EMBL" id="CVRI01000075">
    <property type="protein sequence ID" value="CRL08430.1"/>
    <property type="molecule type" value="Genomic_DNA"/>
</dbReference>
<evidence type="ECO:0000256" key="1">
    <source>
        <dbReference type="ARBA" id="ARBA00004123"/>
    </source>
</evidence>
<dbReference type="OrthoDB" id="6085656at2759"/>
<gene>
    <name evidence="6" type="ORF">CLUMA_CG021557</name>
</gene>
<dbReference type="Proteomes" id="UP000183832">
    <property type="component" value="Unassembled WGS sequence"/>
</dbReference>
<dbReference type="PANTHER" id="PTHR10985">
    <property type="entry name" value="BASIC HELIX-LOOP-HELIX TRANSCRIPTION FACTOR, HES-RELATED"/>
    <property type="match status" value="1"/>
</dbReference>
<dbReference type="GO" id="GO:0005634">
    <property type="term" value="C:nucleus"/>
    <property type="evidence" value="ECO:0007669"/>
    <property type="project" value="UniProtKB-SubCell"/>
</dbReference>
<evidence type="ECO:0000256" key="3">
    <source>
        <dbReference type="ARBA" id="ARBA00023163"/>
    </source>
</evidence>
<sequence>MSMIVDSNKLECRKVRKPKIEKLRRARINSSLESLKEILLRNTISIPQGSRPTKLEKADILEMTVRYIEMLHEKLSIYCEKPEKKSMEIFQTIQWNPSFERTFSDITNRNDKSNRPTEIIYDDKTCYNNRNHLYRQSSRDSCDKENFTITIRHDNQLMLGEHCWRPW</sequence>
<dbReference type="GO" id="GO:0046983">
    <property type="term" value="F:protein dimerization activity"/>
    <property type="evidence" value="ECO:0007669"/>
    <property type="project" value="InterPro"/>
</dbReference>
<dbReference type="CDD" id="cd11410">
    <property type="entry name" value="bHLH_O_HES"/>
    <property type="match status" value="1"/>
</dbReference>
<evidence type="ECO:0000259" key="5">
    <source>
        <dbReference type="PROSITE" id="PS50888"/>
    </source>
</evidence>
<dbReference type="InterPro" id="IPR036638">
    <property type="entry name" value="HLH_DNA-bd_sf"/>
</dbReference>
<dbReference type="InterPro" id="IPR011598">
    <property type="entry name" value="bHLH_dom"/>
</dbReference>